<dbReference type="Pfam" id="PF20584">
    <property type="entry name" value="DUF6787"/>
    <property type="match status" value="1"/>
</dbReference>
<keyword evidence="2" id="KW-1133">Transmembrane helix</keyword>
<feature type="region of interest" description="Disordered" evidence="1">
    <location>
        <begin position="1"/>
        <end position="20"/>
    </location>
</feature>
<dbReference type="OrthoDB" id="270912at2759"/>
<keyword evidence="2" id="KW-0472">Membrane</keyword>
<feature type="region of interest" description="Disordered" evidence="1">
    <location>
        <begin position="32"/>
        <end position="54"/>
    </location>
</feature>
<dbReference type="AlphaFoldDB" id="A0A1Y2GE93"/>
<feature type="transmembrane region" description="Helical" evidence="2">
    <location>
        <begin position="114"/>
        <end position="138"/>
    </location>
</feature>
<evidence type="ECO:0000313" key="4">
    <source>
        <dbReference type="EMBL" id="ORZ07475.1"/>
    </source>
</evidence>
<evidence type="ECO:0000256" key="1">
    <source>
        <dbReference type="SAM" id="MobiDB-lite"/>
    </source>
</evidence>
<protein>
    <recommendedName>
        <fullName evidence="3">DUF6787 domain-containing protein</fullName>
    </recommendedName>
</protein>
<comment type="caution">
    <text evidence="4">The sequence shown here is derived from an EMBL/GenBank/DDBJ whole genome shotgun (WGS) entry which is preliminary data.</text>
</comment>
<gene>
    <name evidence="4" type="ORF">BCR41DRAFT_388853</name>
</gene>
<reference evidence="4 5" key="1">
    <citation type="submission" date="2016-07" db="EMBL/GenBank/DDBJ databases">
        <title>Pervasive Adenine N6-methylation of Active Genes in Fungi.</title>
        <authorList>
            <consortium name="DOE Joint Genome Institute"/>
            <person name="Mondo S.J."/>
            <person name="Dannebaum R.O."/>
            <person name="Kuo R.C."/>
            <person name="Labutti K."/>
            <person name="Haridas S."/>
            <person name="Kuo A."/>
            <person name="Salamov A."/>
            <person name="Ahrendt S.R."/>
            <person name="Lipzen A."/>
            <person name="Sullivan W."/>
            <person name="Andreopoulos W.B."/>
            <person name="Clum A."/>
            <person name="Lindquist E."/>
            <person name="Daum C."/>
            <person name="Ramamoorthy G.K."/>
            <person name="Gryganskyi A."/>
            <person name="Culley D."/>
            <person name="Magnuson J.K."/>
            <person name="James T.Y."/>
            <person name="O'Malley M.A."/>
            <person name="Stajich J.E."/>
            <person name="Spatafora J.W."/>
            <person name="Visel A."/>
            <person name="Grigoriev I.V."/>
        </authorList>
    </citation>
    <scope>NUCLEOTIDE SEQUENCE [LARGE SCALE GENOMIC DNA]</scope>
    <source>
        <strain evidence="4 5">NRRL 3116</strain>
    </source>
</reference>
<dbReference type="Proteomes" id="UP000193648">
    <property type="component" value="Unassembled WGS sequence"/>
</dbReference>
<evidence type="ECO:0000256" key="2">
    <source>
        <dbReference type="SAM" id="Phobius"/>
    </source>
</evidence>
<dbReference type="InterPro" id="IPR046714">
    <property type="entry name" value="DUF6787"/>
</dbReference>
<evidence type="ECO:0000259" key="3">
    <source>
        <dbReference type="Pfam" id="PF20584"/>
    </source>
</evidence>
<dbReference type="GeneID" id="33569892"/>
<name>A0A1Y2GE93_9FUNG</name>
<evidence type="ECO:0000313" key="5">
    <source>
        <dbReference type="Proteomes" id="UP000193648"/>
    </source>
</evidence>
<keyword evidence="2" id="KW-0812">Transmembrane</keyword>
<feature type="transmembrane region" description="Helical" evidence="2">
    <location>
        <begin position="73"/>
        <end position="94"/>
    </location>
</feature>
<organism evidence="4 5">
    <name type="scientific">Lobosporangium transversale</name>
    <dbReference type="NCBI Taxonomy" id="64571"/>
    <lineage>
        <taxon>Eukaryota</taxon>
        <taxon>Fungi</taxon>
        <taxon>Fungi incertae sedis</taxon>
        <taxon>Mucoromycota</taxon>
        <taxon>Mortierellomycotina</taxon>
        <taxon>Mortierellomycetes</taxon>
        <taxon>Mortierellales</taxon>
        <taxon>Mortierellaceae</taxon>
        <taxon>Lobosporangium</taxon>
    </lineage>
</organism>
<proteinExistence type="predicted"/>
<dbReference type="RefSeq" id="XP_021877982.1">
    <property type="nucleotide sequence ID" value="XM_022028049.1"/>
</dbReference>
<dbReference type="EMBL" id="MCFF01000041">
    <property type="protein sequence ID" value="ORZ07475.1"/>
    <property type="molecule type" value="Genomic_DNA"/>
</dbReference>
<sequence>MSQATRQEAEPLLQPQQGHDVNHAAPTATIVNIHDQDGPRVTPGTATHAPKPRDERLQHHRAMVRYRFSANWWIEWIIIFIVFSVTGSSTMLVVKPLMKALGLTGSLGQGPWSFRIAYVVLTLPLYSCMLLLISSIVCRRPYFENLLIRMWSRLIPSCIWNKCVPEDARTEQDQA</sequence>
<keyword evidence="5" id="KW-1185">Reference proteome</keyword>
<feature type="domain" description="DUF6787" evidence="3">
    <location>
        <begin position="78"/>
        <end position="155"/>
    </location>
</feature>
<dbReference type="InParanoid" id="A0A1Y2GE93"/>
<accession>A0A1Y2GE93</accession>